<name>A0A816GZI3_9BILA</name>
<reference evidence="1" key="1">
    <citation type="submission" date="2021-02" db="EMBL/GenBank/DDBJ databases">
        <authorList>
            <person name="Nowell W R."/>
        </authorList>
    </citation>
    <scope>NUCLEOTIDE SEQUENCE</scope>
</reference>
<evidence type="ECO:0000313" key="1">
    <source>
        <dbReference type="EMBL" id="CAF1680783.1"/>
    </source>
</evidence>
<accession>A0A816GZI3</accession>
<organism evidence="1 2">
    <name type="scientific">Rotaria sordida</name>
    <dbReference type="NCBI Taxonomy" id="392033"/>
    <lineage>
        <taxon>Eukaryota</taxon>
        <taxon>Metazoa</taxon>
        <taxon>Spiralia</taxon>
        <taxon>Gnathifera</taxon>
        <taxon>Rotifera</taxon>
        <taxon>Eurotatoria</taxon>
        <taxon>Bdelloidea</taxon>
        <taxon>Philodinida</taxon>
        <taxon>Philodinidae</taxon>
        <taxon>Rotaria</taxon>
    </lineage>
</organism>
<gene>
    <name evidence="1" type="ORF">JXQ802_LOCUS59119</name>
</gene>
<sequence>MENYFQAAIRPKSNDLVLEKRSENISEMNKFIWQKRMDRPYTYTDIYLGFQVSVP</sequence>
<protein>
    <submittedName>
        <fullName evidence="1">Uncharacterized protein</fullName>
    </submittedName>
</protein>
<dbReference type="Proteomes" id="UP000663870">
    <property type="component" value="Unassembled WGS sequence"/>
</dbReference>
<dbReference type="AlphaFoldDB" id="A0A816GZI3"/>
<feature type="non-terminal residue" evidence="1">
    <location>
        <position position="1"/>
    </location>
</feature>
<evidence type="ECO:0000313" key="2">
    <source>
        <dbReference type="Proteomes" id="UP000663870"/>
    </source>
</evidence>
<proteinExistence type="predicted"/>
<dbReference type="EMBL" id="CAJNOL010018181">
    <property type="protein sequence ID" value="CAF1680783.1"/>
    <property type="molecule type" value="Genomic_DNA"/>
</dbReference>
<keyword evidence="2" id="KW-1185">Reference proteome</keyword>
<comment type="caution">
    <text evidence="1">The sequence shown here is derived from an EMBL/GenBank/DDBJ whole genome shotgun (WGS) entry which is preliminary data.</text>
</comment>